<dbReference type="Gene3D" id="3.30.70.270">
    <property type="match status" value="1"/>
</dbReference>
<comment type="caution">
    <text evidence="1">The sequence shown here is derived from an EMBL/GenBank/DDBJ whole genome shotgun (WGS) entry which is preliminary data.</text>
</comment>
<evidence type="ECO:0000313" key="1">
    <source>
        <dbReference type="EMBL" id="KAK4397346.1"/>
    </source>
</evidence>
<evidence type="ECO:0000313" key="2">
    <source>
        <dbReference type="Proteomes" id="UP001289374"/>
    </source>
</evidence>
<dbReference type="PANTHER" id="PTHR48475">
    <property type="entry name" value="RIBONUCLEASE H"/>
    <property type="match status" value="1"/>
</dbReference>
<dbReference type="InterPro" id="IPR043128">
    <property type="entry name" value="Rev_trsase/Diguanyl_cyclase"/>
</dbReference>
<dbReference type="SUPFAM" id="SSF56672">
    <property type="entry name" value="DNA/RNA polymerases"/>
    <property type="match status" value="1"/>
</dbReference>
<evidence type="ECO:0008006" key="3">
    <source>
        <dbReference type="Google" id="ProtNLM"/>
    </source>
</evidence>
<reference evidence="1" key="1">
    <citation type="submission" date="2020-06" db="EMBL/GenBank/DDBJ databases">
        <authorList>
            <person name="Li T."/>
            <person name="Hu X."/>
            <person name="Zhang T."/>
            <person name="Song X."/>
            <person name="Zhang H."/>
            <person name="Dai N."/>
            <person name="Sheng W."/>
            <person name="Hou X."/>
            <person name="Wei L."/>
        </authorList>
    </citation>
    <scope>NUCLEOTIDE SEQUENCE</scope>
    <source>
        <strain evidence="1">K16</strain>
        <tissue evidence="1">Leaf</tissue>
    </source>
</reference>
<accession>A0AAE1WPT6</accession>
<organism evidence="1 2">
    <name type="scientific">Sesamum angolense</name>
    <dbReference type="NCBI Taxonomy" id="2727404"/>
    <lineage>
        <taxon>Eukaryota</taxon>
        <taxon>Viridiplantae</taxon>
        <taxon>Streptophyta</taxon>
        <taxon>Embryophyta</taxon>
        <taxon>Tracheophyta</taxon>
        <taxon>Spermatophyta</taxon>
        <taxon>Magnoliopsida</taxon>
        <taxon>eudicotyledons</taxon>
        <taxon>Gunneridae</taxon>
        <taxon>Pentapetalae</taxon>
        <taxon>asterids</taxon>
        <taxon>lamiids</taxon>
        <taxon>Lamiales</taxon>
        <taxon>Pedaliaceae</taxon>
        <taxon>Sesamum</taxon>
    </lineage>
</organism>
<dbReference type="AlphaFoldDB" id="A0AAE1WPT6"/>
<keyword evidence="2" id="KW-1185">Reference proteome</keyword>
<dbReference type="InterPro" id="IPR043502">
    <property type="entry name" value="DNA/RNA_pol_sf"/>
</dbReference>
<reference evidence="1" key="2">
    <citation type="journal article" date="2024" name="Plant">
        <title>Genomic evolution and insights into agronomic trait innovations of Sesamum species.</title>
        <authorList>
            <person name="Miao H."/>
            <person name="Wang L."/>
            <person name="Qu L."/>
            <person name="Liu H."/>
            <person name="Sun Y."/>
            <person name="Le M."/>
            <person name="Wang Q."/>
            <person name="Wei S."/>
            <person name="Zheng Y."/>
            <person name="Lin W."/>
            <person name="Duan Y."/>
            <person name="Cao H."/>
            <person name="Xiong S."/>
            <person name="Wang X."/>
            <person name="Wei L."/>
            <person name="Li C."/>
            <person name="Ma Q."/>
            <person name="Ju M."/>
            <person name="Zhao R."/>
            <person name="Li G."/>
            <person name="Mu C."/>
            <person name="Tian Q."/>
            <person name="Mei H."/>
            <person name="Zhang T."/>
            <person name="Gao T."/>
            <person name="Zhang H."/>
        </authorList>
    </citation>
    <scope>NUCLEOTIDE SEQUENCE</scope>
    <source>
        <strain evidence="1">K16</strain>
    </source>
</reference>
<gene>
    <name evidence="1" type="ORF">Sango_1571200</name>
</gene>
<protein>
    <recommendedName>
        <fullName evidence="3">Reverse transcriptase/retrotransposon-derived protein RNase H-like domain-containing protein</fullName>
    </recommendedName>
</protein>
<name>A0AAE1WPT6_9LAMI</name>
<dbReference type="PANTHER" id="PTHR48475:SF2">
    <property type="entry name" value="RIBONUCLEASE H"/>
    <property type="match status" value="1"/>
</dbReference>
<dbReference type="EMBL" id="JACGWL010000008">
    <property type="protein sequence ID" value="KAK4397346.1"/>
    <property type="molecule type" value="Genomic_DNA"/>
</dbReference>
<sequence length="130" mass="14991">MVTQCGIEVNPTKIKAILNRVPPTSINEVQRLIERMAALSRFISKSAEKDLPFLKTLRKVKYFEWMEECRRAFEELKTYLAKLLLLVKPIPGDTLYLYLASTSQVVSSILVREEDGAQTPIYYVTYLLCQ</sequence>
<proteinExistence type="predicted"/>
<dbReference type="Proteomes" id="UP001289374">
    <property type="component" value="Unassembled WGS sequence"/>
</dbReference>